<dbReference type="AlphaFoldDB" id="A0A8J6XV32"/>
<evidence type="ECO:0000313" key="2">
    <source>
        <dbReference type="Proteomes" id="UP000629098"/>
    </source>
</evidence>
<organism evidence="1 2">
    <name type="scientific">Iningainema tapete BLCC-T55</name>
    <dbReference type="NCBI Taxonomy" id="2748662"/>
    <lineage>
        <taxon>Bacteria</taxon>
        <taxon>Bacillati</taxon>
        <taxon>Cyanobacteriota</taxon>
        <taxon>Cyanophyceae</taxon>
        <taxon>Nostocales</taxon>
        <taxon>Scytonemataceae</taxon>
        <taxon>Iningainema tapete</taxon>
    </lineage>
</organism>
<protein>
    <submittedName>
        <fullName evidence="1">Uncharacterized protein</fullName>
    </submittedName>
</protein>
<name>A0A8J6XV32_9CYAN</name>
<comment type="caution">
    <text evidence="1">The sequence shown here is derived from an EMBL/GenBank/DDBJ whole genome shotgun (WGS) entry which is preliminary data.</text>
</comment>
<sequence>MSKPKTYQPTPAQLEHWKKLDEIEQFAISGLPISEEQKIKNVQELIDPNYLQNQLDELRIYKQKLLKKLAWIEEREQLLVKEIQQ</sequence>
<accession>A0A8J6XV32</accession>
<dbReference type="EMBL" id="JACXAE010000134">
    <property type="protein sequence ID" value="MBD2778960.1"/>
    <property type="molecule type" value="Genomic_DNA"/>
</dbReference>
<dbReference type="RefSeq" id="WP_190839210.1">
    <property type="nucleotide sequence ID" value="NZ_CAWPPI010000134.1"/>
</dbReference>
<dbReference type="Proteomes" id="UP000629098">
    <property type="component" value="Unassembled WGS sequence"/>
</dbReference>
<evidence type="ECO:0000313" key="1">
    <source>
        <dbReference type="EMBL" id="MBD2778960.1"/>
    </source>
</evidence>
<proteinExistence type="predicted"/>
<gene>
    <name evidence="1" type="ORF">ICL16_44690</name>
</gene>
<keyword evidence="2" id="KW-1185">Reference proteome</keyword>
<reference evidence="1" key="1">
    <citation type="submission" date="2020-09" db="EMBL/GenBank/DDBJ databases">
        <title>Iningainema tapete sp. nov. (Scytonemataceae, Cyanobacteria) from greenhouses in central Florida (USA) produces two types of nodularin with biosynthetic potential for microcystin-LR and anabaenopeptins.</title>
        <authorList>
            <person name="Berthold D.E."/>
            <person name="Lefler F.W."/>
            <person name="Huang I.-S."/>
            <person name="Abdulla H."/>
            <person name="Zimba P.V."/>
            <person name="Laughinghouse H.D. IV."/>
        </authorList>
    </citation>
    <scope>NUCLEOTIDE SEQUENCE</scope>
    <source>
        <strain evidence="1">BLCCT55</strain>
    </source>
</reference>